<evidence type="ECO:0000256" key="1">
    <source>
        <dbReference type="ARBA" id="ARBA00006247"/>
    </source>
</evidence>
<dbReference type="FunFam" id="1.10.150.900:FF:000003">
    <property type="entry name" value="N-fatty-acyl-amino acid synthase/hydrolase PM20D1"/>
    <property type="match status" value="1"/>
</dbReference>
<keyword evidence="5" id="KW-0862">Zinc</keyword>
<dbReference type="Gene3D" id="3.40.630.10">
    <property type="entry name" value="Zn peptidases"/>
    <property type="match status" value="1"/>
</dbReference>
<evidence type="ECO:0000256" key="6">
    <source>
        <dbReference type="SAM" id="SignalP"/>
    </source>
</evidence>
<feature type="chain" id="PRO_5019417652" description="Peptidase M20 dimerisation domain-containing protein" evidence="6">
    <location>
        <begin position="16"/>
        <end position="517"/>
    </location>
</feature>
<dbReference type="CDD" id="cd05674">
    <property type="entry name" value="M20_yscS"/>
    <property type="match status" value="1"/>
</dbReference>
<organism evidence="8 9">
    <name type="scientific">Saitozyma podzolica</name>
    <dbReference type="NCBI Taxonomy" id="1890683"/>
    <lineage>
        <taxon>Eukaryota</taxon>
        <taxon>Fungi</taxon>
        <taxon>Dikarya</taxon>
        <taxon>Basidiomycota</taxon>
        <taxon>Agaricomycotina</taxon>
        <taxon>Tremellomycetes</taxon>
        <taxon>Tremellales</taxon>
        <taxon>Trimorphomycetaceae</taxon>
        <taxon>Saitozyma</taxon>
    </lineage>
</organism>
<dbReference type="GO" id="GO:0004180">
    <property type="term" value="F:carboxypeptidase activity"/>
    <property type="evidence" value="ECO:0007669"/>
    <property type="project" value="TreeGrafter"/>
</dbReference>
<dbReference type="AlphaFoldDB" id="A0A427XMR5"/>
<dbReference type="SUPFAM" id="SSF55031">
    <property type="entry name" value="Bacterial exopeptidase dimerisation domain"/>
    <property type="match status" value="1"/>
</dbReference>
<keyword evidence="9" id="KW-1185">Reference proteome</keyword>
<dbReference type="InterPro" id="IPR002933">
    <property type="entry name" value="Peptidase_M20"/>
</dbReference>
<gene>
    <name evidence="8" type="ORF">EHS25_007315</name>
</gene>
<dbReference type="PANTHER" id="PTHR45962:SF1">
    <property type="entry name" value="N-FATTY-ACYL-AMINO ACID SYNTHASE_HYDROLASE PM20D1"/>
    <property type="match status" value="1"/>
</dbReference>
<dbReference type="InterPro" id="IPR036264">
    <property type="entry name" value="Bact_exopeptidase_dim_dom"/>
</dbReference>
<comment type="similarity">
    <text evidence="1">Belongs to the peptidase M20A family.</text>
</comment>
<feature type="domain" description="Peptidase M20 dimerisation" evidence="7">
    <location>
        <begin position="242"/>
        <end position="393"/>
    </location>
</feature>
<keyword evidence="2" id="KW-0645">Protease</keyword>
<dbReference type="Proteomes" id="UP000279259">
    <property type="component" value="Unassembled WGS sequence"/>
</dbReference>
<dbReference type="Pfam" id="PF01546">
    <property type="entry name" value="Peptidase_M20"/>
    <property type="match status" value="1"/>
</dbReference>
<dbReference type="InterPro" id="IPR047177">
    <property type="entry name" value="Pept_M20A"/>
</dbReference>
<keyword evidence="4" id="KW-0378">Hydrolase</keyword>
<accession>A0A427XMR5</accession>
<feature type="signal peptide" evidence="6">
    <location>
        <begin position="1"/>
        <end position="15"/>
    </location>
</feature>
<evidence type="ECO:0000256" key="2">
    <source>
        <dbReference type="ARBA" id="ARBA00022670"/>
    </source>
</evidence>
<dbReference type="InterPro" id="IPR001261">
    <property type="entry name" value="ArgE/DapE_CS"/>
</dbReference>
<dbReference type="Pfam" id="PF07687">
    <property type="entry name" value="M20_dimer"/>
    <property type="match status" value="1"/>
</dbReference>
<proteinExistence type="inferred from homology"/>
<dbReference type="STRING" id="1890683.A0A427XMR5"/>
<dbReference type="GO" id="GO:0000328">
    <property type="term" value="C:fungal-type vacuole lumen"/>
    <property type="evidence" value="ECO:0007669"/>
    <property type="project" value="TreeGrafter"/>
</dbReference>
<evidence type="ECO:0000256" key="5">
    <source>
        <dbReference type="ARBA" id="ARBA00022833"/>
    </source>
</evidence>
<dbReference type="GO" id="GO:0051603">
    <property type="term" value="P:proteolysis involved in protein catabolic process"/>
    <property type="evidence" value="ECO:0007669"/>
    <property type="project" value="TreeGrafter"/>
</dbReference>
<dbReference type="SUPFAM" id="SSF53187">
    <property type="entry name" value="Zn-dependent exopeptidases"/>
    <property type="match status" value="1"/>
</dbReference>
<dbReference type="Gene3D" id="1.10.150.900">
    <property type="match status" value="1"/>
</dbReference>
<sequence length="517" mass="56671">MMLVAIWCLAPVALALLPTQFPLTPPTSDTCLQVPYTPPPPEAGYFASPEFRNLSIHRLTHAVQHATVMYDDMGPPGEDSRWKPFARFHDYLRETYPLVETVNGYSLLVTLPGSTGTMPVMLTGHQDVVVASSALDQWVHPPFEGHFDGEWVWGRGSSDCKSNVIGLLSVLERLLETSFKPRRTIVLAFGQDEEASGKYGAGEMGRVLEKRYGRGGLEMVLDEGGNGLDDTYGPLMALPALAEKGYADVLIEVRSPGGHSSVPPAHTTVGLLSRLIVALEDEDVYSPVLTKQSPIYRYLECVAAHGGQDKVPAWLPPALERGDMDELAHEYAERSLSQRYMIQTSKAATVFHGGVKSNALPEEAQAVINSRIQIGSTVDEHLDVVLGVIRPVAKKLNLALTAYGRPIHNGTRGSVALSVRDSSDPSPITEASGTAWRALSSAVRSTFGPHTIISPSLATSNTDTRHYWNLTQSIYRWTPARIGTRLNAHTVNERIKIDTHVEAVQLYYALIREMDRS</sequence>
<dbReference type="Gene3D" id="3.30.70.360">
    <property type="match status" value="1"/>
</dbReference>
<evidence type="ECO:0000313" key="8">
    <source>
        <dbReference type="EMBL" id="RSH80113.1"/>
    </source>
</evidence>
<reference evidence="8 9" key="1">
    <citation type="submission" date="2018-11" db="EMBL/GenBank/DDBJ databases">
        <title>Genome sequence of Saitozyma podzolica DSM 27192.</title>
        <authorList>
            <person name="Aliyu H."/>
            <person name="Gorte O."/>
            <person name="Ochsenreither K."/>
        </authorList>
    </citation>
    <scope>NUCLEOTIDE SEQUENCE [LARGE SCALE GENOMIC DNA]</scope>
    <source>
        <strain evidence="8 9">DSM 27192</strain>
    </source>
</reference>
<evidence type="ECO:0000313" key="9">
    <source>
        <dbReference type="Proteomes" id="UP000279259"/>
    </source>
</evidence>
<dbReference type="PROSITE" id="PS00758">
    <property type="entry name" value="ARGE_DAPE_CPG2_1"/>
    <property type="match status" value="1"/>
</dbReference>
<keyword evidence="3" id="KW-0479">Metal-binding</keyword>
<comment type="caution">
    <text evidence="8">The sequence shown here is derived from an EMBL/GenBank/DDBJ whole genome shotgun (WGS) entry which is preliminary data.</text>
</comment>
<evidence type="ECO:0000256" key="4">
    <source>
        <dbReference type="ARBA" id="ARBA00022801"/>
    </source>
</evidence>
<dbReference type="PANTHER" id="PTHR45962">
    <property type="entry name" value="N-FATTY-ACYL-AMINO ACID SYNTHASE/HYDROLASE PM20D1"/>
    <property type="match status" value="1"/>
</dbReference>
<name>A0A427XMR5_9TREE</name>
<dbReference type="GO" id="GO:0046872">
    <property type="term" value="F:metal ion binding"/>
    <property type="evidence" value="ECO:0007669"/>
    <property type="project" value="UniProtKB-KW"/>
</dbReference>
<evidence type="ECO:0000259" key="7">
    <source>
        <dbReference type="Pfam" id="PF07687"/>
    </source>
</evidence>
<protein>
    <recommendedName>
        <fullName evidence="7">Peptidase M20 dimerisation domain-containing protein</fullName>
    </recommendedName>
</protein>
<dbReference type="PROSITE" id="PS00759">
    <property type="entry name" value="ARGE_DAPE_CPG2_2"/>
    <property type="match status" value="1"/>
</dbReference>
<dbReference type="OrthoDB" id="3064516at2759"/>
<dbReference type="EMBL" id="RSCD01000037">
    <property type="protein sequence ID" value="RSH80113.1"/>
    <property type="molecule type" value="Genomic_DNA"/>
</dbReference>
<evidence type="ECO:0000256" key="3">
    <source>
        <dbReference type="ARBA" id="ARBA00022723"/>
    </source>
</evidence>
<keyword evidence="6" id="KW-0732">Signal</keyword>
<dbReference type="InterPro" id="IPR011650">
    <property type="entry name" value="Peptidase_M20_dimer"/>
</dbReference>